<keyword evidence="5" id="KW-0769">Symport</keyword>
<dbReference type="OrthoDB" id="9768885at2"/>
<dbReference type="FunFam" id="1.10.3860.10:FF:000001">
    <property type="entry name" value="C4-dicarboxylate transport protein"/>
    <property type="match status" value="1"/>
</dbReference>
<feature type="transmembrane region" description="Helical" evidence="8">
    <location>
        <begin position="358"/>
        <end position="380"/>
    </location>
</feature>
<proteinExistence type="predicted"/>
<keyword evidence="10" id="KW-1185">Reference proteome</keyword>
<reference evidence="9 10" key="1">
    <citation type="submission" date="2016-11" db="EMBL/GenBank/DDBJ databases">
        <authorList>
            <person name="Manzoor S."/>
        </authorList>
    </citation>
    <scope>NUCLEOTIDE SEQUENCE [LARGE SCALE GENOMIC DNA]</scope>
    <source>
        <strain evidence="9">Clostridium ultunense strain Esp</strain>
    </source>
</reference>
<dbReference type="InterPro" id="IPR001991">
    <property type="entry name" value="Na-dicarboxylate_symporter"/>
</dbReference>
<dbReference type="InterPro" id="IPR036458">
    <property type="entry name" value="Na:dicarbo_symporter_sf"/>
</dbReference>
<feature type="transmembrane region" description="Helical" evidence="8">
    <location>
        <begin position="50"/>
        <end position="68"/>
    </location>
</feature>
<evidence type="ECO:0000256" key="4">
    <source>
        <dbReference type="ARBA" id="ARBA00022692"/>
    </source>
</evidence>
<dbReference type="HOGENOM" id="CLU_019375_7_1_9"/>
<dbReference type="EMBL" id="LT669839">
    <property type="protein sequence ID" value="SHD76840.1"/>
    <property type="molecule type" value="Genomic_DNA"/>
</dbReference>
<evidence type="ECO:0000256" key="5">
    <source>
        <dbReference type="ARBA" id="ARBA00022847"/>
    </source>
</evidence>
<comment type="subcellular location">
    <subcellularLocation>
        <location evidence="1">Cell membrane</location>
        <topology evidence="1">Multi-pass membrane protein</topology>
    </subcellularLocation>
</comment>
<evidence type="ECO:0000256" key="8">
    <source>
        <dbReference type="SAM" id="Phobius"/>
    </source>
</evidence>
<keyword evidence="3" id="KW-1003">Cell membrane</keyword>
<evidence type="ECO:0000256" key="2">
    <source>
        <dbReference type="ARBA" id="ARBA00022448"/>
    </source>
</evidence>
<dbReference type="Gene3D" id="1.10.3860.10">
    <property type="entry name" value="Sodium:dicarboxylate symporter"/>
    <property type="match status" value="1"/>
</dbReference>
<dbReference type="PANTHER" id="PTHR42865">
    <property type="entry name" value="PROTON/GLUTAMATE-ASPARTATE SYMPORTER"/>
    <property type="match status" value="1"/>
</dbReference>
<feature type="transmembrane region" description="Helical" evidence="8">
    <location>
        <begin position="226"/>
        <end position="249"/>
    </location>
</feature>
<dbReference type="Proteomes" id="UP000245423">
    <property type="component" value="Chromosome 1"/>
</dbReference>
<dbReference type="GO" id="GO:0015293">
    <property type="term" value="F:symporter activity"/>
    <property type="evidence" value="ECO:0007669"/>
    <property type="project" value="UniProtKB-KW"/>
</dbReference>
<dbReference type="GO" id="GO:0005886">
    <property type="term" value="C:plasma membrane"/>
    <property type="evidence" value="ECO:0007669"/>
    <property type="project" value="UniProtKB-SubCell"/>
</dbReference>
<name>M1ZDF8_9FIRM</name>
<evidence type="ECO:0000256" key="7">
    <source>
        <dbReference type="ARBA" id="ARBA00023136"/>
    </source>
</evidence>
<dbReference type="GO" id="GO:0006835">
    <property type="term" value="P:dicarboxylic acid transport"/>
    <property type="evidence" value="ECO:0007669"/>
    <property type="project" value="TreeGrafter"/>
</dbReference>
<evidence type="ECO:0000313" key="9">
    <source>
        <dbReference type="EMBL" id="SHD76840.1"/>
    </source>
</evidence>
<keyword evidence="4 8" id="KW-0812">Transmembrane</keyword>
<dbReference type="PANTHER" id="PTHR42865:SF7">
    <property type="entry name" value="PROTON_GLUTAMATE-ASPARTATE SYMPORTER"/>
    <property type="match status" value="1"/>
</dbReference>
<sequence>MSKKQRGSTTKIFMGLLIGLVVGILVYNLPAGTFKDDILIDGIFQLLGQVFLRGIMMMVVPLVFISLVNGAASMGDVKKLGRVGARTIAFYLVTTAFAVSLALVLGYLLKPGIGLDLGAIEQIETTVNEKTPLVQILFEMVPRNPISAMADGNMLQIIVFAIITGIGLSILGDKVKIILQIFEQLNELVMKMVGFVMLFAPLGVFGLIARTFATVGYAALVPLLKYIIAVYIGLILHAGLVYSGLLKGLTGLSPKKFYKKFFPAMSVAFSTASSNATVPINLDINEKQLGVSRNIAAFTIPLGATINMDGTAIMQGVATFFIAQVYNVPLSIGAILTVVLTATLASIGTAGVPGVGTIMLSMVLQSIGLPLEGIGLIMGIDRLVDMGRTTVNITGDAVCTVIIAKKEGELDEEVFNSDSKALSK</sequence>
<organism evidence="9 10">
    <name type="scientific">[Clostridium] ultunense Esp</name>
    <dbReference type="NCBI Taxonomy" id="1288971"/>
    <lineage>
        <taxon>Bacteria</taxon>
        <taxon>Bacillati</taxon>
        <taxon>Bacillota</taxon>
        <taxon>Tissierellia</taxon>
        <taxon>Tissierellales</taxon>
        <taxon>Tepidimicrobiaceae</taxon>
        <taxon>Schnuerera</taxon>
    </lineage>
</organism>
<dbReference type="PRINTS" id="PR00173">
    <property type="entry name" value="EDTRNSPORT"/>
</dbReference>
<feature type="transmembrane region" description="Helical" evidence="8">
    <location>
        <begin position="330"/>
        <end position="352"/>
    </location>
</feature>
<protein>
    <submittedName>
        <fullName evidence="9">Proton/glutamate symporter family protein</fullName>
    </submittedName>
</protein>
<evidence type="ECO:0000313" key="10">
    <source>
        <dbReference type="Proteomes" id="UP000245423"/>
    </source>
</evidence>
<dbReference type="SUPFAM" id="SSF118215">
    <property type="entry name" value="Proton glutamate symport protein"/>
    <property type="match status" value="1"/>
</dbReference>
<feature type="transmembrane region" description="Helical" evidence="8">
    <location>
        <begin position="88"/>
        <end position="109"/>
    </location>
</feature>
<dbReference type="RefSeq" id="WP_005586022.1">
    <property type="nucleotide sequence ID" value="NZ_LT669839.1"/>
</dbReference>
<feature type="transmembrane region" description="Helical" evidence="8">
    <location>
        <begin position="12"/>
        <end position="30"/>
    </location>
</feature>
<feature type="transmembrane region" description="Helical" evidence="8">
    <location>
        <begin position="193"/>
        <end position="220"/>
    </location>
</feature>
<dbReference type="AlphaFoldDB" id="M1ZDF8"/>
<gene>
    <name evidence="9" type="ORF">CUESP1_1475</name>
</gene>
<dbReference type="Pfam" id="PF00375">
    <property type="entry name" value="SDF"/>
    <property type="match status" value="1"/>
</dbReference>
<keyword evidence="2" id="KW-0813">Transport</keyword>
<feature type="transmembrane region" description="Helical" evidence="8">
    <location>
        <begin position="154"/>
        <end position="172"/>
    </location>
</feature>
<evidence type="ECO:0000256" key="3">
    <source>
        <dbReference type="ARBA" id="ARBA00022475"/>
    </source>
</evidence>
<keyword evidence="7 8" id="KW-0472">Membrane</keyword>
<accession>M1ZDF8</accession>
<evidence type="ECO:0000256" key="1">
    <source>
        <dbReference type="ARBA" id="ARBA00004651"/>
    </source>
</evidence>
<keyword evidence="6 8" id="KW-1133">Transmembrane helix</keyword>
<evidence type="ECO:0000256" key="6">
    <source>
        <dbReference type="ARBA" id="ARBA00022989"/>
    </source>
</evidence>